<dbReference type="Proteomes" id="UP000318709">
    <property type="component" value="Chromosome"/>
</dbReference>
<name>A0A4Y6UB33_9PROT</name>
<organism evidence="1 2">
    <name type="scientific">Formicincola oecophyllae</name>
    <dbReference type="NCBI Taxonomy" id="2558361"/>
    <lineage>
        <taxon>Bacteria</taxon>
        <taxon>Pseudomonadati</taxon>
        <taxon>Pseudomonadota</taxon>
        <taxon>Alphaproteobacteria</taxon>
        <taxon>Acetobacterales</taxon>
        <taxon>Acetobacteraceae</taxon>
        <taxon>Formicincola</taxon>
    </lineage>
</organism>
<dbReference type="EMBL" id="CP038231">
    <property type="protein sequence ID" value="QDH14344.1"/>
    <property type="molecule type" value="Genomic_DNA"/>
</dbReference>
<evidence type="ECO:0000313" key="2">
    <source>
        <dbReference type="Proteomes" id="UP000318709"/>
    </source>
</evidence>
<reference evidence="1 2" key="1">
    <citation type="submission" date="2019-03" db="EMBL/GenBank/DDBJ databases">
        <title>The complete genome sequence of Swingsia_sp. F3b2 LMG30590(T).</title>
        <authorList>
            <person name="Chua K.-O."/>
            <person name="Chan K.-G."/>
            <person name="See-Too W.-S."/>
        </authorList>
    </citation>
    <scope>NUCLEOTIDE SEQUENCE [LARGE SCALE GENOMIC DNA]</scope>
    <source>
        <strain evidence="1 2">F3b2</strain>
    </source>
</reference>
<dbReference type="AlphaFoldDB" id="A0A4Y6UB33"/>
<dbReference type="InterPro" id="IPR027056">
    <property type="entry name" value="Gluconate_2DH_su3"/>
</dbReference>
<dbReference type="OrthoDB" id="8400810at2"/>
<dbReference type="KEGG" id="swf:E3E12_03570"/>
<gene>
    <name evidence="1" type="ORF">E3E12_03570</name>
</gene>
<sequence>MAADGQSMPNSLAPVKAAPYVPRYFIPAELALVEAMAERIFPENADGPGAKQLGVGPFIDGQLFSPWGFAARWYMKGPFVSGPPQLGYQLPWTPRQLYRLACGALDRHCLAQEGVVFARLPPERQDAVITLLEAGALMLDGVPGKVFFELVRGNTLEGAFADPLYGGNRHMAGWKMCGFPGARADFMLWVNQNGAPYPFGPVAIPPYQHVHGLHEGTMVIDMPVLTSDLEEYDADNPGNTP</sequence>
<dbReference type="Pfam" id="PF13618">
    <property type="entry name" value="Gluconate_2-dh3"/>
    <property type="match status" value="1"/>
</dbReference>
<proteinExistence type="predicted"/>
<accession>A0A4Y6UB33</accession>
<protein>
    <submittedName>
        <fullName evidence="1">Gluconate 2-dehydrogenase subunit 3 family protein</fullName>
    </submittedName>
</protein>
<evidence type="ECO:0000313" key="1">
    <source>
        <dbReference type="EMBL" id="QDH14344.1"/>
    </source>
</evidence>
<keyword evidence="2" id="KW-1185">Reference proteome</keyword>